<comment type="caution">
    <text evidence="2">The sequence shown here is derived from an EMBL/GenBank/DDBJ whole genome shotgun (WGS) entry which is preliminary data.</text>
</comment>
<name>A0A1Y2GHR7_9FUNG</name>
<reference evidence="2 3" key="1">
    <citation type="submission" date="2016-07" db="EMBL/GenBank/DDBJ databases">
        <title>Pervasive Adenine N6-methylation of Active Genes in Fungi.</title>
        <authorList>
            <consortium name="DOE Joint Genome Institute"/>
            <person name="Mondo S.J."/>
            <person name="Dannebaum R.O."/>
            <person name="Kuo R.C."/>
            <person name="Labutti K."/>
            <person name="Haridas S."/>
            <person name="Kuo A."/>
            <person name="Salamov A."/>
            <person name="Ahrendt S.R."/>
            <person name="Lipzen A."/>
            <person name="Sullivan W."/>
            <person name="Andreopoulos W.B."/>
            <person name="Clum A."/>
            <person name="Lindquist E."/>
            <person name="Daum C."/>
            <person name="Ramamoorthy G.K."/>
            <person name="Gryganskyi A."/>
            <person name="Culley D."/>
            <person name="Magnuson J.K."/>
            <person name="James T.Y."/>
            <person name="O'Malley M.A."/>
            <person name="Stajich J.E."/>
            <person name="Spatafora J.W."/>
            <person name="Visel A."/>
            <person name="Grigoriev I.V."/>
        </authorList>
    </citation>
    <scope>NUCLEOTIDE SEQUENCE [LARGE SCALE GENOMIC DNA]</scope>
    <source>
        <strain evidence="2 3">NRRL 3116</strain>
    </source>
</reference>
<feature type="compositionally biased region" description="Low complexity" evidence="1">
    <location>
        <begin position="82"/>
        <end position="110"/>
    </location>
</feature>
<dbReference type="InParanoid" id="A0A1Y2GHR7"/>
<protein>
    <submittedName>
        <fullName evidence="2">Uncharacterized protein</fullName>
    </submittedName>
</protein>
<dbReference type="RefSeq" id="XP_021879592.1">
    <property type="nucleotide sequence ID" value="XM_022019382.1"/>
</dbReference>
<organism evidence="2 3">
    <name type="scientific">Lobosporangium transversale</name>
    <dbReference type="NCBI Taxonomy" id="64571"/>
    <lineage>
        <taxon>Eukaryota</taxon>
        <taxon>Fungi</taxon>
        <taxon>Fungi incertae sedis</taxon>
        <taxon>Mucoromycota</taxon>
        <taxon>Mortierellomycotina</taxon>
        <taxon>Mortierellomycetes</taxon>
        <taxon>Mortierellales</taxon>
        <taxon>Mortierellaceae</taxon>
        <taxon>Lobosporangium</taxon>
    </lineage>
</organism>
<evidence type="ECO:0000256" key="1">
    <source>
        <dbReference type="SAM" id="MobiDB-lite"/>
    </source>
</evidence>
<evidence type="ECO:0000313" key="3">
    <source>
        <dbReference type="Proteomes" id="UP000193648"/>
    </source>
</evidence>
<keyword evidence="3" id="KW-1185">Reference proteome</keyword>
<proteinExistence type="predicted"/>
<evidence type="ECO:0000313" key="2">
    <source>
        <dbReference type="EMBL" id="ORZ11277.1"/>
    </source>
</evidence>
<dbReference type="OrthoDB" id="2434756at2759"/>
<accession>A0A1Y2GHR7</accession>
<dbReference type="GeneID" id="33561227"/>
<dbReference type="EMBL" id="MCFF01000028">
    <property type="protein sequence ID" value="ORZ11277.1"/>
    <property type="molecule type" value="Genomic_DNA"/>
</dbReference>
<feature type="region of interest" description="Disordered" evidence="1">
    <location>
        <begin position="71"/>
        <end position="117"/>
    </location>
</feature>
<dbReference type="AlphaFoldDB" id="A0A1Y2GHR7"/>
<sequence>MELLQLRNHDPSVWTVDRLSEEFGMKREDIQALTKYVNTYTIIPGKDAKGRESGVWCEDLRGVQVLERASAMQKDTKNGGESASAAAASTSASSSSSPSSTTTTISTAMTRNREQAL</sequence>
<dbReference type="Proteomes" id="UP000193648">
    <property type="component" value="Unassembled WGS sequence"/>
</dbReference>
<gene>
    <name evidence="2" type="ORF">BCR41DRAFT_110412</name>
</gene>